<organism evidence="2 3">
    <name type="scientific">Pieris brassicae</name>
    <name type="common">White butterfly</name>
    <name type="synonym">Large white butterfly</name>
    <dbReference type="NCBI Taxonomy" id="7116"/>
    <lineage>
        <taxon>Eukaryota</taxon>
        <taxon>Metazoa</taxon>
        <taxon>Ecdysozoa</taxon>
        <taxon>Arthropoda</taxon>
        <taxon>Hexapoda</taxon>
        <taxon>Insecta</taxon>
        <taxon>Pterygota</taxon>
        <taxon>Neoptera</taxon>
        <taxon>Endopterygota</taxon>
        <taxon>Lepidoptera</taxon>
        <taxon>Glossata</taxon>
        <taxon>Ditrysia</taxon>
        <taxon>Papilionoidea</taxon>
        <taxon>Pieridae</taxon>
        <taxon>Pierinae</taxon>
        <taxon>Pieris</taxon>
    </lineage>
</organism>
<dbReference type="EMBL" id="CALOZG010000008">
    <property type="protein sequence ID" value="CAH4029221.1"/>
    <property type="molecule type" value="Genomic_DNA"/>
</dbReference>
<keyword evidence="3" id="KW-1185">Reference proteome</keyword>
<feature type="region of interest" description="Disordered" evidence="1">
    <location>
        <begin position="1177"/>
        <end position="1204"/>
    </location>
</feature>
<name>A0A9P0TCS7_PIEBR</name>
<feature type="compositionally biased region" description="Polar residues" evidence="1">
    <location>
        <begin position="1179"/>
        <end position="1194"/>
    </location>
</feature>
<dbReference type="AlphaFoldDB" id="A0A9P0TCS7"/>
<evidence type="ECO:0000313" key="2">
    <source>
        <dbReference type="EMBL" id="CAH4029221.1"/>
    </source>
</evidence>
<reference evidence="2" key="1">
    <citation type="submission" date="2022-05" db="EMBL/GenBank/DDBJ databases">
        <authorList>
            <person name="Okamura Y."/>
        </authorList>
    </citation>
    <scope>NUCLEOTIDE SEQUENCE</scope>
</reference>
<feature type="compositionally biased region" description="Low complexity" evidence="1">
    <location>
        <begin position="1195"/>
        <end position="1204"/>
    </location>
</feature>
<gene>
    <name evidence="2" type="ORF">PIBRA_LOCUS5995</name>
</gene>
<dbReference type="Proteomes" id="UP001152562">
    <property type="component" value="Unassembled WGS sequence"/>
</dbReference>
<comment type="caution">
    <text evidence="2">The sequence shown here is derived from an EMBL/GenBank/DDBJ whole genome shotgun (WGS) entry which is preliminary data.</text>
</comment>
<proteinExistence type="predicted"/>
<protein>
    <submittedName>
        <fullName evidence="2">Uncharacterized protein</fullName>
    </submittedName>
</protein>
<evidence type="ECO:0000313" key="3">
    <source>
        <dbReference type="Proteomes" id="UP001152562"/>
    </source>
</evidence>
<evidence type="ECO:0000256" key="1">
    <source>
        <dbReference type="SAM" id="MobiDB-lite"/>
    </source>
</evidence>
<accession>A0A9P0TCS7</accession>
<sequence>MNIVFPVSAYSDKVLQAVSDGGYVFSKHFTEIFLIIMDATIILKGNNLGKRHQYFNHLVKEYCYKDTIFESLPKTTPIDKILKIDVANHHKHVAYIIKTLKNDDMLYVSRALKSYWLLNFEYSYIINPVYLETNLFPEMSKPGVNKMKHWIKANLKDPQRCEEFYTYYKNDFEDSIKYLKSCSSLFIINQVGNIIEKLTPKHLKVLCQICPTVAKAYFECLLKNNNAIMKYRECESEFFESFKCILKLDGNLYLELIESYYTQGRLSSTATQYIVKNFKINFLAKQELYTSQILDVNTLATCLTPNECRDLVFNLAKAEYLQDWFSYKSVEPLIKRLSLEERTCFKKLIFIDKAVGEKVKEWPYKKPECPKVIIITDNIFDDEEYNHYEFDCYQDEGYPPGENIYCPRSCTSMMNKKTMLEQLFDKYRFAGFFKTYAELKNRLQAESTIEGRQNILLVLISKSGGVFEHVETLMKLLTEKHKNEPSNLRATVVRSLIKRLKFWRMPEDTWSLMLTFAHGLGLDGHDGNPLCIEGLHAVILRSILNGTTPTSDLMKAYYNHFTTFKDFGLKGSEVMQVKKHLPTILQGRPKEFVDVVSTYKIKDIANLEDNLAKSAIGNEDLINSLFDKRIARRQLITETFPIKQFEASYINALRHDPSLLGDGVIFASLAVKEKTNHDRFLRTLKIYFGEEAGLADQHLAALSNALNIAPKSSLVRPIAMLSSTECIIKKIDELRRNKTNADLKLASRFQNSVHTCKPHINIDKVDWKILGLKAVGNNILISKSISLEHNIKSCLQRRVTFPLALRLALNTDFEVETFTFVVVRRPKIALQVAVSYYFNATLTMPPEMWKIVKEIILTLDYNKLPRKVIKYLTYKSKIPKNIEADYWATVYQARMRGKREKAMRALCMVEKLLQQVDKDVVTKIINDFIKNDITVKNLTNYENLYSRDIEVDKPSDVINNNCMCLYMRIIAKYLVFATNSEEQCEIIKNTLNPFFDHIEIVWKDMEDKSYIVNCLDAFLKSLKCTRAFKDPRYVSCELIFTTVTSRLSSFMVLKEYLYQYMKINFTQLYCSAIKSALKQNPHCFEGNDDKSEAMHIVGNKFGELIGNGIVDLVSEYFFSIIEIYKEGLRYFISEYIPYKESRLNFIAIVIRDQRQAVSPIDAQRVLDDLIQLEDLHPPNLQNNPIPSELLTPNKSHSNSSPPDIIPSSNHDYNTFLKAFSKDVAFCELLFNSVRPPHWKRKCGNAALDN</sequence>